<proteinExistence type="predicted"/>
<sequence length="109" mass="11434">MPSHSFQVDGLEMGTSKPACPSSFPASDHSSALFSGTMTSPPTTMTTVSASSSSDSRESKNVRKSKDSLSYQVTLDMVCTGAQIEAVMTSLEGVGMSVSMKVQPKSRFG</sequence>
<feature type="region of interest" description="Disordered" evidence="1">
    <location>
        <begin position="1"/>
        <end position="67"/>
    </location>
</feature>
<dbReference type="EMBL" id="MU853799">
    <property type="protein sequence ID" value="KAK3940200.1"/>
    <property type="molecule type" value="Genomic_DNA"/>
</dbReference>
<accession>A0AAN6N7D7</accession>
<dbReference type="AlphaFoldDB" id="A0AAN6N7D7"/>
<evidence type="ECO:0000313" key="2">
    <source>
        <dbReference type="EMBL" id="KAK3940200.1"/>
    </source>
</evidence>
<gene>
    <name evidence="2" type="ORF">QBC46DRAFT_385900</name>
</gene>
<evidence type="ECO:0000256" key="1">
    <source>
        <dbReference type="SAM" id="MobiDB-lite"/>
    </source>
</evidence>
<organism evidence="2 3">
    <name type="scientific">Diplogelasinospora grovesii</name>
    <dbReference type="NCBI Taxonomy" id="303347"/>
    <lineage>
        <taxon>Eukaryota</taxon>
        <taxon>Fungi</taxon>
        <taxon>Dikarya</taxon>
        <taxon>Ascomycota</taxon>
        <taxon>Pezizomycotina</taxon>
        <taxon>Sordariomycetes</taxon>
        <taxon>Sordariomycetidae</taxon>
        <taxon>Sordariales</taxon>
        <taxon>Diplogelasinosporaceae</taxon>
        <taxon>Diplogelasinospora</taxon>
    </lineage>
</organism>
<reference evidence="3" key="1">
    <citation type="journal article" date="2023" name="Mol. Phylogenet. Evol.">
        <title>Genome-scale phylogeny and comparative genomics of the fungal order Sordariales.</title>
        <authorList>
            <person name="Hensen N."/>
            <person name="Bonometti L."/>
            <person name="Westerberg I."/>
            <person name="Brannstrom I.O."/>
            <person name="Guillou S."/>
            <person name="Cros-Aarteil S."/>
            <person name="Calhoun S."/>
            <person name="Haridas S."/>
            <person name="Kuo A."/>
            <person name="Mondo S."/>
            <person name="Pangilinan J."/>
            <person name="Riley R."/>
            <person name="LaButti K."/>
            <person name="Andreopoulos B."/>
            <person name="Lipzen A."/>
            <person name="Chen C."/>
            <person name="Yan M."/>
            <person name="Daum C."/>
            <person name="Ng V."/>
            <person name="Clum A."/>
            <person name="Steindorff A."/>
            <person name="Ohm R.A."/>
            <person name="Martin F."/>
            <person name="Silar P."/>
            <person name="Natvig D.O."/>
            <person name="Lalanne C."/>
            <person name="Gautier V."/>
            <person name="Ament-Velasquez S.L."/>
            <person name="Kruys A."/>
            <person name="Hutchinson M.I."/>
            <person name="Powell A.J."/>
            <person name="Barry K."/>
            <person name="Miller A.N."/>
            <person name="Grigoriev I.V."/>
            <person name="Debuchy R."/>
            <person name="Gladieux P."/>
            <person name="Hiltunen Thoren M."/>
            <person name="Johannesson H."/>
        </authorList>
    </citation>
    <scope>NUCLEOTIDE SEQUENCE [LARGE SCALE GENOMIC DNA]</scope>
    <source>
        <strain evidence="3">CBS 340.73</strain>
    </source>
</reference>
<evidence type="ECO:0000313" key="3">
    <source>
        <dbReference type="Proteomes" id="UP001303473"/>
    </source>
</evidence>
<comment type="caution">
    <text evidence="2">The sequence shown here is derived from an EMBL/GenBank/DDBJ whole genome shotgun (WGS) entry which is preliminary data.</text>
</comment>
<dbReference type="Proteomes" id="UP001303473">
    <property type="component" value="Unassembled WGS sequence"/>
</dbReference>
<feature type="compositionally biased region" description="Low complexity" evidence="1">
    <location>
        <begin position="35"/>
        <end position="54"/>
    </location>
</feature>
<name>A0AAN6N7D7_9PEZI</name>
<feature type="compositionally biased region" description="Polar residues" evidence="1">
    <location>
        <begin position="24"/>
        <end position="34"/>
    </location>
</feature>
<feature type="compositionally biased region" description="Basic and acidic residues" evidence="1">
    <location>
        <begin position="55"/>
        <end position="67"/>
    </location>
</feature>
<protein>
    <submittedName>
        <fullName evidence="2">Uncharacterized protein</fullName>
    </submittedName>
</protein>
<keyword evidence="3" id="KW-1185">Reference proteome</keyword>